<dbReference type="EMBL" id="PKPP01002458">
    <property type="protein sequence ID" value="PWA75128.1"/>
    <property type="molecule type" value="Genomic_DNA"/>
</dbReference>
<evidence type="ECO:0000313" key="1">
    <source>
        <dbReference type="EMBL" id="PWA75128.1"/>
    </source>
</evidence>
<sequence length="99" mass="11065">MKGSGEEEKPSQRPECYYSRISQPEVKVALWKMGKNKAVGPDQIPIEAWRCLGDEAVEWLCSLKMLHVAVSEVDGNNVSWIKYGGTEVLGRSSMPIEQP</sequence>
<dbReference type="Proteomes" id="UP000245207">
    <property type="component" value="Unassembled WGS sequence"/>
</dbReference>
<comment type="caution">
    <text evidence="1">The sequence shown here is derived from an EMBL/GenBank/DDBJ whole genome shotgun (WGS) entry which is preliminary data.</text>
</comment>
<organism evidence="1 2">
    <name type="scientific">Artemisia annua</name>
    <name type="common">Sweet wormwood</name>
    <dbReference type="NCBI Taxonomy" id="35608"/>
    <lineage>
        <taxon>Eukaryota</taxon>
        <taxon>Viridiplantae</taxon>
        <taxon>Streptophyta</taxon>
        <taxon>Embryophyta</taxon>
        <taxon>Tracheophyta</taxon>
        <taxon>Spermatophyta</taxon>
        <taxon>Magnoliopsida</taxon>
        <taxon>eudicotyledons</taxon>
        <taxon>Gunneridae</taxon>
        <taxon>Pentapetalae</taxon>
        <taxon>asterids</taxon>
        <taxon>campanulids</taxon>
        <taxon>Asterales</taxon>
        <taxon>Asteraceae</taxon>
        <taxon>Asteroideae</taxon>
        <taxon>Anthemideae</taxon>
        <taxon>Artemisiinae</taxon>
        <taxon>Artemisia</taxon>
    </lineage>
</organism>
<gene>
    <name evidence="1" type="ORF">CTI12_AA244260</name>
</gene>
<proteinExistence type="predicted"/>
<dbReference type="OrthoDB" id="1729993at2759"/>
<dbReference type="AlphaFoldDB" id="A0A2U1NNT4"/>
<reference evidence="1 2" key="1">
    <citation type="journal article" date="2018" name="Mol. Plant">
        <title>The genome of Artemisia annua provides insight into the evolution of Asteraceae family and artemisinin biosynthesis.</title>
        <authorList>
            <person name="Shen Q."/>
            <person name="Zhang L."/>
            <person name="Liao Z."/>
            <person name="Wang S."/>
            <person name="Yan T."/>
            <person name="Shi P."/>
            <person name="Liu M."/>
            <person name="Fu X."/>
            <person name="Pan Q."/>
            <person name="Wang Y."/>
            <person name="Lv Z."/>
            <person name="Lu X."/>
            <person name="Zhang F."/>
            <person name="Jiang W."/>
            <person name="Ma Y."/>
            <person name="Chen M."/>
            <person name="Hao X."/>
            <person name="Li L."/>
            <person name="Tang Y."/>
            <person name="Lv G."/>
            <person name="Zhou Y."/>
            <person name="Sun X."/>
            <person name="Brodelius P.E."/>
            <person name="Rose J.K.C."/>
            <person name="Tang K."/>
        </authorList>
    </citation>
    <scope>NUCLEOTIDE SEQUENCE [LARGE SCALE GENOMIC DNA]</scope>
    <source>
        <strain evidence="2">cv. Huhao1</strain>
        <tissue evidence="1">Leaf</tissue>
    </source>
</reference>
<name>A0A2U1NNT4_ARTAN</name>
<evidence type="ECO:0000313" key="2">
    <source>
        <dbReference type="Proteomes" id="UP000245207"/>
    </source>
</evidence>
<accession>A0A2U1NNT4</accession>
<protein>
    <submittedName>
        <fullName evidence="1">Uncharacterized protein</fullName>
    </submittedName>
</protein>
<keyword evidence="2" id="KW-1185">Reference proteome</keyword>